<protein>
    <submittedName>
        <fullName evidence="1">Uncharacterized protein</fullName>
    </submittedName>
</protein>
<dbReference type="EMBL" id="BONE01000027">
    <property type="protein sequence ID" value="GIF74120.1"/>
    <property type="molecule type" value="Genomic_DNA"/>
</dbReference>
<sequence>MNPEPADALLDHASRSAVAAANAERLGVLADHMLTDLVGYDTEAAKAPEQTNQRREGLRAALRDALPATVQPMPDDELPVCTHVRGQVEVRATFDHGRRGILVCYTPAQALAGGAALIACAAITDDKAGGAIAAILLALPPNPAANVAPADETRGGQP</sequence>
<gene>
    <name evidence="1" type="ORF">Asi02nite_36380</name>
</gene>
<dbReference type="RefSeq" id="WP_203714485.1">
    <property type="nucleotide sequence ID" value="NZ_BONE01000027.1"/>
</dbReference>
<dbReference type="Proteomes" id="UP000604117">
    <property type="component" value="Unassembled WGS sequence"/>
</dbReference>
<keyword evidence="2" id="KW-1185">Reference proteome</keyword>
<evidence type="ECO:0000313" key="2">
    <source>
        <dbReference type="Proteomes" id="UP000604117"/>
    </source>
</evidence>
<comment type="caution">
    <text evidence="1">The sequence shown here is derived from an EMBL/GenBank/DDBJ whole genome shotgun (WGS) entry which is preliminary data.</text>
</comment>
<evidence type="ECO:0000313" key="1">
    <source>
        <dbReference type="EMBL" id="GIF74120.1"/>
    </source>
</evidence>
<proteinExistence type="predicted"/>
<name>A0ABQ4CS56_9ACTN</name>
<accession>A0ABQ4CS56</accession>
<reference evidence="1 2" key="1">
    <citation type="submission" date="2021-01" db="EMBL/GenBank/DDBJ databases">
        <title>Whole genome shotgun sequence of Asanoa siamensis NBRC 107932.</title>
        <authorList>
            <person name="Komaki H."/>
            <person name="Tamura T."/>
        </authorList>
    </citation>
    <scope>NUCLEOTIDE SEQUENCE [LARGE SCALE GENOMIC DNA]</scope>
    <source>
        <strain evidence="1 2">NBRC 107932</strain>
    </source>
</reference>
<organism evidence="1 2">
    <name type="scientific">Asanoa siamensis</name>
    <dbReference type="NCBI Taxonomy" id="926357"/>
    <lineage>
        <taxon>Bacteria</taxon>
        <taxon>Bacillati</taxon>
        <taxon>Actinomycetota</taxon>
        <taxon>Actinomycetes</taxon>
        <taxon>Micromonosporales</taxon>
        <taxon>Micromonosporaceae</taxon>
        <taxon>Asanoa</taxon>
    </lineage>
</organism>